<gene>
    <name evidence="1" type="ORF">C1645_835544</name>
</gene>
<dbReference type="AlphaFoldDB" id="A0A397SE92"/>
<dbReference type="Proteomes" id="UP000265703">
    <property type="component" value="Unassembled WGS sequence"/>
</dbReference>
<comment type="caution">
    <text evidence="1">The sequence shown here is derived from an EMBL/GenBank/DDBJ whole genome shotgun (WGS) entry which is preliminary data.</text>
</comment>
<evidence type="ECO:0000313" key="2">
    <source>
        <dbReference type="Proteomes" id="UP000265703"/>
    </source>
</evidence>
<keyword evidence="2" id="KW-1185">Reference proteome</keyword>
<dbReference type="OrthoDB" id="2443848at2759"/>
<proteinExistence type="predicted"/>
<accession>A0A397SE92</accession>
<evidence type="ECO:0000313" key="1">
    <source>
        <dbReference type="EMBL" id="RIA82327.1"/>
    </source>
</evidence>
<sequence>MLSENESYLNYDEKDIIDSGSEDENILPKLISKMEWKELTLNRLKVSSVLQNIAKKLVQYEKNSLGELCKIATMPYLQDEIIYDIQEHYDLE</sequence>
<organism evidence="1 2">
    <name type="scientific">Glomus cerebriforme</name>
    <dbReference type="NCBI Taxonomy" id="658196"/>
    <lineage>
        <taxon>Eukaryota</taxon>
        <taxon>Fungi</taxon>
        <taxon>Fungi incertae sedis</taxon>
        <taxon>Mucoromycota</taxon>
        <taxon>Glomeromycotina</taxon>
        <taxon>Glomeromycetes</taxon>
        <taxon>Glomerales</taxon>
        <taxon>Glomeraceae</taxon>
        <taxon>Glomus</taxon>
    </lineage>
</organism>
<name>A0A397SE92_9GLOM</name>
<dbReference type="EMBL" id="QKYT01000677">
    <property type="protein sequence ID" value="RIA82327.1"/>
    <property type="molecule type" value="Genomic_DNA"/>
</dbReference>
<reference evidence="1 2" key="1">
    <citation type="submission" date="2018-06" db="EMBL/GenBank/DDBJ databases">
        <title>Comparative genomics reveals the genomic features of Rhizophagus irregularis, R. cerebriforme, R. diaphanum and Gigaspora rosea, and their symbiotic lifestyle signature.</title>
        <authorList>
            <person name="Morin E."/>
            <person name="San Clemente H."/>
            <person name="Chen E.C.H."/>
            <person name="De La Providencia I."/>
            <person name="Hainaut M."/>
            <person name="Kuo A."/>
            <person name="Kohler A."/>
            <person name="Murat C."/>
            <person name="Tang N."/>
            <person name="Roy S."/>
            <person name="Loubradou J."/>
            <person name="Henrissat B."/>
            <person name="Grigoriev I.V."/>
            <person name="Corradi N."/>
            <person name="Roux C."/>
            <person name="Martin F.M."/>
        </authorList>
    </citation>
    <scope>NUCLEOTIDE SEQUENCE [LARGE SCALE GENOMIC DNA]</scope>
    <source>
        <strain evidence="1 2">DAOM 227022</strain>
    </source>
</reference>
<protein>
    <submittedName>
        <fullName evidence="1">Uncharacterized protein</fullName>
    </submittedName>
</protein>